<sequence>MSIETRGGPPVGRLLEQTTAFAVRTLQTLRRNGAVAFWAVAFPAMFYLLSVYLFIDTSGMPAEVVSAVKATNAVSYGTFAALTVFLNTFSQSLVADVEDGRYRQFRALPVSPAADFLGRFAAAYLFAVAAVLAVLGVGAVTGAEFALRSAASIPVALLGLLALGLFAASIAVVLVAVVPDAKFASIVAVSVVMLAFFLTGYNGIQPGMLAGAADFVNVVPNALATRLAVHHLVAAGGWAQAGLAPPGAPTSAGHVALLAGYAAAGLTLAVAATRRSLYGGEVR</sequence>
<feature type="transmembrane region" description="Helical" evidence="5">
    <location>
        <begin position="252"/>
        <end position="273"/>
    </location>
</feature>
<dbReference type="OrthoDB" id="205000at2157"/>
<accession>A0A1I0NR87</accession>
<keyword evidence="8" id="KW-1185">Reference proteome</keyword>
<keyword evidence="2 5" id="KW-0812">Transmembrane</keyword>
<name>A0A1I0NR87_9EURY</name>
<feature type="transmembrane region" description="Helical" evidence="5">
    <location>
        <begin position="34"/>
        <end position="55"/>
    </location>
</feature>
<evidence type="ECO:0000256" key="2">
    <source>
        <dbReference type="ARBA" id="ARBA00022692"/>
    </source>
</evidence>
<dbReference type="RefSeq" id="WP_089668330.1">
    <property type="nucleotide sequence ID" value="NZ_FOJA01000001.1"/>
</dbReference>
<evidence type="ECO:0000256" key="4">
    <source>
        <dbReference type="ARBA" id="ARBA00023136"/>
    </source>
</evidence>
<dbReference type="GO" id="GO:0016020">
    <property type="term" value="C:membrane"/>
    <property type="evidence" value="ECO:0007669"/>
    <property type="project" value="UniProtKB-SubCell"/>
</dbReference>
<feature type="domain" description="ABC-2 type transporter transmembrane" evidence="6">
    <location>
        <begin position="17"/>
        <end position="201"/>
    </location>
</feature>
<evidence type="ECO:0000259" key="6">
    <source>
        <dbReference type="Pfam" id="PF01061"/>
    </source>
</evidence>
<gene>
    <name evidence="7" type="ORF">SAMN04487945_1075</name>
</gene>
<feature type="transmembrane region" description="Helical" evidence="5">
    <location>
        <begin position="153"/>
        <end position="176"/>
    </location>
</feature>
<organism evidence="7 8">
    <name type="scientific">Halobacterium jilantaiense</name>
    <dbReference type="NCBI Taxonomy" id="355548"/>
    <lineage>
        <taxon>Archaea</taxon>
        <taxon>Methanobacteriati</taxon>
        <taxon>Methanobacteriota</taxon>
        <taxon>Stenosarchaea group</taxon>
        <taxon>Halobacteria</taxon>
        <taxon>Halobacteriales</taxon>
        <taxon>Halobacteriaceae</taxon>
        <taxon>Halobacterium</taxon>
    </lineage>
</organism>
<evidence type="ECO:0000256" key="1">
    <source>
        <dbReference type="ARBA" id="ARBA00004141"/>
    </source>
</evidence>
<evidence type="ECO:0000256" key="5">
    <source>
        <dbReference type="SAM" id="Phobius"/>
    </source>
</evidence>
<dbReference type="Proteomes" id="UP000198518">
    <property type="component" value="Unassembled WGS sequence"/>
</dbReference>
<keyword evidence="4 5" id="KW-0472">Membrane</keyword>
<dbReference type="GO" id="GO:0140359">
    <property type="term" value="F:ABC-type transporter activity"/>
    <property type="evidence" value="ECO:0007669"/>
    <property type="project" value="InterPro"/>
</dbReference>
<dbReference type="InterPro" id="IPR013525">
    <property type="entry name" value="ABC2_TM"/>
</dbReference>
<dbReference type="Pfam" id="PF01061">
    <property type="entry name" value="ABC2_membrane"/>
    <property type="match status" value="1"/>
</dbReference>
<protein>
    <submittedName>
        <fullName evidence="7">ABC-2 type transport system permease protein</fullName>
    </submittedName>
</protein>
<feature type="transmembrane region" description="Helical" evidence="5">
    <location>
        <begin position="183"/>
        <end position="204"/>
    </location>
</feature>
<proteinExistence type="predicted"/>
<dbReference type="AlphaFoldDB" id="A0A1I0NR87"/>
<dbReference type="EMBL" id="FOJA01000001">
    <property type="protein sequence ID" value="SEW03884.1"/>
    <property type="molecule type" value="Genomic_DNA"/>
</dbReference>
<evidence type="ECO:0000313" key="7">
    <source>
        <dbReference type="EMBL" id="SEW03884.1"/>
    </source>
</evidence>
<evidence type="ECO:0000256" key="3">
    <source>
        <dbReference type="ARBA" id="ARBA00022989"/>
    </source>
</evidence>
<keyword evidence="3 5" id="KW-1133">Transmembrane helix</keyword>
<feature type="transmembrane region" description="Helical" evidence="5">
    <location>
        <begin position="116"/>
        <end position="141"/>
    </location>
</feature>
<reference evidence="7 8" key="1">
    <citation type="submission" date="2016-10" db="EMBL/GenBank/DDBJ databases">
        <authorList>
            <person name="de Groot N.N."/>
        </authorList>
    </citation>
    <scope>NUCLEOTIDE SEQUENCE [LARGE SCALE GENOMIC DNA]</scope>
    <source>
        <strain evidence="7 8">CGMCC 1.5337</strain>
    </source>
</reference>
<feature type="transmembrane region" description="Helical" evidence="5">
    <location>
        <begin position="75"/>
        <end position="95"/>
    </location>
</feature>
<comment type="subcellular location">
    <subcellularLocation>
        <location evidence="1">Membrane</location>
        <topology evidence="1">Multi-pass membrane protein</topology>
    </subcellularLocation>
</comment>
<evidence type="ECO:0000313" key="8">
    <source>
        <dbReference type="Proteomes" id="UP000198518"/>
    </source>
</evidence>
<dbReference type="STRING" id="355548.SAMN04487945_1075"/>